<protein>
    <recommendedName>
        <fullName evidence="1">RiboL-PSP-HEPN domain-containing protein</fullName>
    </recommendedName>
</protein>
<evidence type="ECO:0000259" key="1">
    <source>
        <dbReference type="Pfam" id="PF18735"/>
    </source>
</evidence>
<dbReference type="EMBL" id="AAGOZC010000010">
    <property type="protein sequence ID" value="EBQ4316325.1"/>
    <property type="molecule type" value="Genomic_DNA"/>
</dbReference>
<dbReference type="EMBL" id="AALAVL010000008">
    <property type="protein sequence ID" value="ECX7512043.1"/>
    <property type="molecule type" value="Genomic_DNA"/>
</dbReference>
<dbReference type="Pfam" id="PF18735">
    <property type="entry name" value="HEPN_RiboL-PSP"/>
    <property type="match status" value="1"/>
</dbReference>
<accession>A0A5V0X5Q1</accession>
<evidence type="ECO:0000313" key="2">
    <source>
        <dbReference type="EMBL" id="EBP0249140.1"/>
    </source>
</evidence>
<evidence type="ECO:0000313" key="8">
    <source>
        <dbReference type="EMBL" id="EDH2826252.1"/>
    </source>
</evidence>
<dbReference type="EMBL" id="AAGKJW010000006">
    <property type="protein sequence ID" value="EBP0249140.1"/>
    <property type="molecule type" value="Genomic_DNA"/>
</dbReference>
<organism evidence="5">
    <name type="scientific">Salmonella enterica</name>
    <name type="common">Salmonella choleraesuis</name>
    <dbReference type="NCBI Taxonomy" id="28901"/>
    <lineage>
        <taxon>Bacteria</taxon>
        <taxon>Pseudomonadati</taxon>
        <taxon>Pseudomonadota</taxon>
        <taxon>Gammaproteobacteria</taxon>
        <taxon>Enterobacterales</taxon>
        <taxon>Enterobacteriaceae</taxon>
        <taxon>Salmonella</taxon>
    </lineage>
</organism>
<proteinExistence type="predicted"/>
<reference evidence="8" key="2">
    <citation type="submission" date="2019-10" db="EMBL/GenBank/DDBJ databases">
        <authorList>
            <consortium name="PulseNet: The National Subtyping Network for Foodborne Disease Surveillance"/>
            <person name="Tarr C.L."/>
            <person name="Trees E."/>
            <person name="Katz L.S."/>
            <person name="Carleton-Romer H.A."/>
            <person name="Stroika S."/>
            <person name="Kucerova Z."/>
            <person name="Roache K.F."/>
            <person name="Sabol A.L."/>
            <person name="Besser J."/>
            <person name="Gerner-Smidt P."/>
        </authorList>
    </citation>
    <scope>NUCLEOTIDE SEQUENCE</scope>
    <source>
        <strain evidence="7">PNUSAS017874</strain>
        <strain evidence="8">PNUSAS107973</strain>
    </source>
</reference>
<gene>
    <name evidence="4" type="ORF">A2H40_11455</name>
    <name evidence="6" type="ORF">B9796_13820</name>
    <name evidence="5" type="ORF">B9797_14720</name>
    <name evidence="7" type="ORF">CG580_07985</name>
    <name evidence="8" type="ORF">GC738_21225</name>
    <name evidence="2" type="ORF">IX07_11920</name>
    <name evidence="3" type="ORF">LM31_13625</name>
</gene>
<dbReference type="EMBL" id="AAGKQP010000012">
    <property type="protein sequence ID" value="EBP0976359.1"/>
    <property type="molecule type" value="Genomic_DNA"/>
</dbReference>
<reference evidence="5" key="1">
    <citation type="submission" date="2018-07" db="EMBL/GenBank/DDBJ databases">
        <authorList>
            <consortium name="GenomeTrakr network: Whole genome sequencing for foodborne pathogen traceback"/>
        </authorList>
    </citation>
    <scope>NUCLEOTIDE SEQUENCE</scope>
    <source>
        <strain evidence="3">CFSAN024207</strain>
        <strain evidence="4">CFSAN047939</strain>
        <strain evidence="5">CNSV-T3-MD10-10-RV-C</strain>
        <strain evidence="6">CNSV-T3-MD10-10-RV-D</strain>
        <strain evidence="2">FLUFL-939</strain>
    </source>
</reference>
<dbReference type="AlphaFoldDB" id="A0A5V0X5Q1"/>
<evidence type="ECO:0000313" key="4">
    <source>
        <dbReference type="EMBL" id="EBQ4316325.1"/>
    </source>
</evidence>
<feature type="domain" description="RiboL-PSP-HEPN" evidence="1">
    <location>
        <begin position="8"/>
        <end position="187"/>
    </location>
</feature>
<name>A0A5V0X5Q1_SALER</name>
<evidence type="ECO:0000313" key="7">
    <source>
        <dbReference type="EMBL" id="ECX7512043.1"/>
    </source>
</evidence>
<dbReference type="RefSeq" id="WP_126489749.1">
    <property type="nucleotide sequence ID" value="NZ_JBLRDL010000009.1"/>
</dbReference>
<evidence type="ECO:0000313" key="3">
    <source>
        <dbReference type="EMBL" id="EBP0976359.1"/>
    </source>
</evidence>
<comment type="caution">
    <text evidence="5">The sequence shown here is derived from an EMBL/GenBank/DDBJ whole genome shotgun (WGS) entry which is preliminary data.</text>
</comment>
<evidence type="ECO:0000313" key="6">
    <source>
        <dbReference type="EMBL" id="EBR7790535.1"/>
    </source>
</evidence>
<dbReference type="EMBL" id="AAGTJX010000011">
    <property type="protein sequence ID" value="EBR7750542.1"/>
    <property type="molecule type" value="Genomic_DNA"/>
</dbReference>
<dbReference type="InterPro" id="IPR041519">
    <property type="entry name" value="HEPN_RiboL-PSP"/>
</dbReference>
<dbReference type="EMBL" id="AAGTJB010000013">
    <property type="protein sequence ID" value="EBR7790535.1"/>
    <property type="molecule type" value="Genomic_DNA"/>
</dbReference>
<dbReference type="EMBL" id="AAMHAO010000006">
    <property type="protein sequence ID" value="EDH2826252.1"/>
    <property type="molecule type" value="Genomic_DNA"/>
</dbReference>
<sequence length="202" mass="23425">MTEIYETNSWRDGEFAKFRVNPHQVDPVLWGRMCVPMIYANWEGFVVSSLKMLLKHLNKLELTPLQIPTRLVVVGLGDTYRSLSGKQSFEQRCEFTDKFNELLKNTIQFKTKIETKSNLHSGVLKELCQMFAFDFEKFSDVTVTLDRLVQVRNCIAHGENSILPTQENIESYIDAVKAAIDIMLEEIDLFLTQESYLYKQQA</sequence>
<evidence type="ECO:0000313" key="5">
    <source>
        <dbReference type="EMBL" id="EBR7750542.1"/>
    </source>
</evidence>